<dbReference type="Gene3D" id="3.10.105.10">
    <property type="entry name" value="Dipeptide-binding Protein, Domain 3"/>
    <property type="match status" value="1"/>
</dbReference>
<dbReference type="RefSeq" id="WP_212952877.1">
    <property type="nucleotide sequence ID" value="NZ_BORJ01000001.1"/>
</dbReference>
<evidence type="ECO:0000259" key="3">
    <source>
        <dbReference type="Pfam" id="PF00496"/>
    </source>
</evidence>
<keyword evidence="5" id="KW-1185">Reference proteome</keyword>
<dbReference type="EMBL" id="BORJ01000001">
    <property type="protein sequence ID" value="GIN94780.1"/>
    <property type="molecule type" value="Genomic_DNA"/>
</dbReference>
<dbReference type="InterPro" id="IPR039424">
    <property type="entry name" value="SBP_5"/>
</dbReference>
<dbReference type="PANTHER" id="PTHR30290:SF38">
    <property type="entry name" value="D,D-DIPEPTIDE-BINDING PERIPLASMIC PROTEIN DDPA-RELATED"/>
    <property type="match status" value="1"/>
</dbReference>
<comment type="caution">
    <text evidence="4">The sequence shown here is derived from an EMBL/GenBank/DDBJ whole genome shotgun (WGS) entry which is preliminary data.</text>
</comment>
<sequence>MKKRIGILSIVVLMVMSILFACSTKESTKGNQGGGDKIVNIAYDIKPPSLDPHFSGAEATIDLVRPIYETLVAFDGQYKPQPELAEFWELSEDRKTITFHLRKGVTFHNGKEMVADDVVASMNRWKELSFTAIDYFKNATFEAKNDYTVLLKMEEPNSLAFYALASTSQFAAIMPKEVVEGALETGVTEFIGTGPYKMKEYVEDQYLNLEKYNEYQALDTPASGLTGEKKALVDTLHFDFVSDPSTRSSGLQTGQYDVAYRLPADNLKMLSSDPNIETDNMLSGIGLHIAHLNKTKGVFTNIKARQAIQAAIDKEAMMLSIVGDEELFNLDPNLASPEQIDWYTNAGKELFNQNDTEKAKKLLKESGYNGEEIVILTTRTYPVFYNQAVNLQQQLEEIGMNIKIEVYDWATLLERMDDESTWDILTIAQTLQPLPLEYYFLKPFYPGGIGEKVEELKEKIIVTEKENEITELFAEIQQEYYDYVPTISMGWQLDYYANSNNITGLDSLAGAIFWGVNKED</sequence>
<dbReference type="PANTHER" id="PTHR30290">
    <property type="entry name" value="PERIPLASMIC BINDING COMPONENT OF ABC TRANSPORTER"/>
    <property type="match status" value="1"/>
</dbReference>
<dbReference type="Proteomes" id="UP000680670">
    <property type="component" value="Unassembled WGS sequence"/>
</dbReference>
<dbReference type="Pfam" id="PF00496">
    <property type="entry name" value="SBP_bac_5"/>
    <property type="match status" value="1"/>
</dbReference>
<evidence type="ECO:0000256" key="1">
    <source>
        <dbReference type="ARBA" id="ARBA00022729"/>
    </source>
</evidence>
<accession>A0ABQ4KRY0</accession>
<dbReference type="InterPro" id="IPR000914">
    <property type="entry name" value="SBP_5_dom"/>
</dbReference>
<organism evidence="4 5">
    <name type="scientific">Siminovitchia terrae</name>
    <name type="common">Bacillus terrae</name>
    <dbReference type="NCBI Taxonomy" id="1914933"/>
    <lineage>
        <taxon>Bacteria</taxon>
        <taxon>Bacillati</taxon>
        <taxon>Bacillota</taxon>
        <taxon>Bacilli</taxon>
        <taxon>Bacillales</taxon>
        <taxon>Bacillaceae</taxon>
        <taxon>Siminovitchia</taxon>
    </lineage>
</organism>
<dbReference type="SUPFAM" id="SSF53850">
    <property type="entry name" value="Periplasmic binding protein-like II"/>
    <property type="match status" value="1"/>
</dbReference>
<reference evidence="4 5" key="1">
    <citation type="submission" date="2021-03" db="EMBL/GenBank/DDBJ databases">
        <title>Antimicrobial resistance genes in bacteria isolated from Japanese honey, and their potential for conferring macrolide and lincosamide resistance in the American foulbrood pathogen Paenibacillus larvae.</title>
        <authorList>
            <person name="Okamoto M."/>
            <person name="Kumagai M."/>
            <person name="Kanamori H."/>
            <person name="Takamatsu D."/>
        </authorList>
    </citation>
    <scope>NUCLEOTIDE SEQUENCE [LARGE SCALE GENOMIC DNA]</scope>
    <source>
        <strain evidence="4 5">J6TS1</strain>
    </source>
</reference>
<keyword evidence="1 2" id="KW-0732">Signal</keyword>
<protein>
    <submittedName>
        <fullName evidence="4">Peptide ABC transporter substrate-binding protein</fullName>
    </submittedName>
</protein>
<name>A0ABQ4KRY0_SIMTE</name>
<evidence type="ECO:0000256" key="2">
    <source>
        <dbReference type="SAM" id="SignalP"/>
    </source>
</evidence>
<dbReference type="PIRSF" id="PIRSF002741">
    <property type="entry name" value="MppA"/>
    <property type="match status" value="1"/>
</dbReference>
<dbReference type="InterPro" id="IPR030678">
    <property type="entry name" value="Peptide/Ni-bd"/>
</dbReference>
<evidence type="ECO:0000313" key="4">
    <source>
        <dbReference type="EMBL" id="GIN94780.1"/>
    </source>
</evidence>
<proteinExistence type="predicted"/>
<dbReference type="Gene3D" id="3.90.76.10">
    <property type="entry name" value="Dipeptide-binding Protein, Domain 1"/>
    <property type="match status" value="1"/>
</dbReference>
<feature type="signal peptide" evidence="2">
    <location>
        <begin position="1"/>
        <end position="21"/>
    </location>
</feature>
<feature type="chain" id="PRO_5046814790" evidence="2">
    <location>
        <begin position="22"/>
        <end position="520"/>
    </location>
</feature>
<dbReference type="Gene3D" id="3.40.190.10">
    <property type="entry name" value="Periplasmic binding protein-like II"/>
    <property type="match status" value="1"/>
</dbReference>
<dbReference type="CDD" id="cd08502">
    <property type="entry name" value="PBP2_NikA_DppA_OppA_like_16"/>
    <property type="match status" value="1"/>
</dbReference>
<dbReference type="PROSITE" id="PS51257">
    <property type="entry name" value="PROKAR_LIPOPROTEIN"/>
    <property type="match status" value="1"/>
</dbReference>
<gene>
    <name evidence="4" type="ORF">J6TS1_06500</name>
</gene>
<feature type="domain" description="Solute-binding protein family 5" evidence="3">
    <location>
        <begin position="79"/>
        <end position="445"/>
    </location>
</feature>
<evidence type="ECO:0000313" key="5">
    <source>
        <dbReference type="Proteomes" id="UP000680670"/>
    </source>
</evidence>